<feature type="binding site" evidence="5">
    <location>
        <position position="143"/>
    </location>
    <ligand>
        <name>molybdate</name>
        <dbReference type="ChEBI" id="CHEBI:36264"/>
    </ligand>
</feature>
<dbReference type="RefSeq" id="WP_091566030.1">
    <property type="nucleotide sequence ID" value="NZ_FMZA01000002.1"/>
</dbReference>
<dbReference type="OrthoDB" id="9785015at2"/>
<dbReference type="InterPro" id="IPR005950">
    <property type="entry name" value="ModA"/>
</dbReference>
<evidence type="ECO:0000256" key="2">
    <source>
        <dbReference type="ARBA" id="ARBA00022505"/>
    </source>
</evidence>
<proteinExistence type="inferred from homology"/>
<dbReference type="STRING" id="1236220.SAMN04488112_102106"/>
<dbReference type="GO" id="GO:1901359">
    <property type="term" value="F:tungstate binding"/>
    <property type="evidence" value="ECO:0007669"/>
    <property type="project" value="UniProtKB-ARBA"/>
</dbReference>
<accession>A0A1G6I9E6</accession>
<dbReference type="Gene3D" id="3.40.190.10">
    <property type="entry name" value="Periplasmic binding protein-like II"/>
    <property type="match status" value="2"/>
</dbReference>
<dbReference type="SUPFAM" id="SSF53850">
    <property type="entry name" value="Periplasmic binding protein-like II"/>
    <property type="match status" value="1"/>
</dbReference>
<dbReference type="Pfam" id="PF13531">
    <property type="entry name" value="SBP_bac_11"/>
    <property type="match status" value="1"/>
</dbReference>
<protein>
    <submittedName>
        <fullName evidence="6">Molybdate transport system substrate-binding protein</fullName>
    </submittedName>
</protein>
<dbReference type="PANTHER" id="PTHR30632:SF0">
    <property type="entry name" value="SULFATE-BINDING PROTEIN"/>
    <property type="match status" value="1"/>
</dbReference>
<keyword evidence="4" id="KW-0732">Signal</keyword>
<evidence type="ECO:0000256" key="5">
    <source>
        <dbReference type="PIRSR" id="PIRSR004846-1"/>
    </source>
</evidence>
<keyword evidence="7" id="KW-1185">Reference proteome</keyword>
<feature type="binding site" evidence="5">
    <location>
        <position position="188"/>
    </location>
    <ligand>
        <name>molybdate</name>
        <dbReference type="ChEBI" id="CHEBI:36264"/>
    </ligand>
</feature>
<dbReference type="PROSITE" id="PS51257">
    <property type="entry name" value="PROKAR_LIPOPROTEIN"/>
    <property type="match status" value="1"/>
</dbReference>
<feature type="binding site" evidence="5">
    <location>
        <position position="62"/>
    </location>
    <ligand>
        <name>molybdate</name>
        <dbReference type="ChEBI" id="CHEBI:36264"/>
    </ligand>
</feature>
<feature type="binding site" evidence="5">
    <location>
        <position position="170"/>
    </location>
    <ligand>
        <name>molybdate</name>
        <dbReference type="ChEBI" id="CHEBI:36264"/>
    </ligand>
</feature>
<dbReference type="InterPro" id="IPR050682">
    <property type="entry name" value="ModA/WtpA"/>
</dbReference>
<evidence type="ECO:0000313" key="7">
    <source>
        <dbReference type="Proteomes" id="UP000199387"/>
    </source>
</evidence>
<evidence type="ECO:0000256" key="1">
    <source>
        <dbReference type="ARBA" id="ARBA00009175"/>
    </source>
</evidence>
<dbReference type="GO" id="GO:0046872">
    <property type="term" value="F:metal ion binding"/>
    <property type="evidence" value="ECO:0007669"/>
    <property type="project" value="UniProtKB-KW"/>
</dbReference>
<dbReference type="NCBIfam" id="TIGR01256">
    <property type="entry name" value="modA"/>
    <property type="match status" value="1"/>
</dbReference>
<dbReference type="GO" id="GO:0030973">
    <property type="term" value="F:molybdate ion binding"/>
    <property type="evidence" value="ECO:0007669"/>
    <property type="project" value="TreeGrafter"/>
</dbReference>
<dbReference type="Proteomes" id="UP000199387">
    <property type="component" value="Unassembled WGS sequence"/>
</dbReference>
<comment type="similarity">
    <text evidence="1">Belongs to the bacterial solute-binding protein ModA family.</text>
</comment>
<dbReference type="PIRSF" id="PIRSF004846">
    <property type="entry name" value="ModA"/>
    <property type="match status" value="1"/>
</dbReference>
<keyword evidence="3 5" id="KW-0479">Metal-binding</keyword>
<gene>
    <name evidence="6" type="ORF">SAMN04488112_102106</name>
</gene>
<keyword evidence="2 5" id="KW-0500">Molybdenum</keyword>
<sequence length="259" mass="28862">MKRGWMIFLSVTLFLSGCFPNEKQQEIVVLAASSLSGALAELERVYEEEYPEQELSISYAASGKLRQQIERGAPADLFLSAGDREMDKLEEKGQILAETRTQLLTNQLMLIVPKGDSPIEGLADLRPEAVNRLAMGDPQTVPAGRYAREFLTETRRWQGLKSKMVFATHVRQVVAYVESGNADAGLVYRSDLKKSEGVKAVAIIPSHLHTPIVYTGAVTEGANRSKQAEHFLRWLKGKQAISIFQRYGFEEVADTSDDR</sequence>
<dbReference type="AlphaFoldDB" id="A0A1G6I9E6"/>
<evidence type="ECO:0000256" key="4">
    <source>
        <dbReference type="ARBA" id="ARBA00022729"/>
    </source>
</evidence>
<evidence type="ECO:0000313" key="6">
    <source>
        <dbReference type="EMBL" id="SDC02635.1"/>
    </source>
</evidence>
<reference evidence="6 7" key="1">
    <citation type="submission" date="2016-10" db="EMBL/GenBank/DDBJ databases">
        <authorList>
            <person name="de Groot N.N."/>
        </authorList>
    </citation>
    <scope>NUCLEOTIDE SEQUENCE [LARGE SCALE GENOMIC DNA]</scope>
    <source>
        <strain evidence="6 7">DSM 45514</strain>
    </source>
</reference>
<evidence type="ECO:0000256" key="3">
    <source>
        <dbReference type="ARBA" id="ARBA00022723"/>
    </source>
</evidence>
<dbReference type="EMBL" id="FMZA01000002">
    <property type="protein sequence ID" value="SDC02635.1"/>
    <property type="molecule type" value="Genomic_DNA"/>
</dbReference>
<dbReference type="GO" id="GO:0015689">
    <property type="term" value="P:molybdate ion transport"/>
    <property type="evidence" value="ECO:0007669"/>
    <property type="project" value="InterPro"/>
</dbReference>
<dbReference type="PANTHER" id="PTHR30632">
    <property type="entry name" value="MOLYBDATE-BINDING PERIPLASMIC PROTEIN"/>
    <property type="match status" value="1"/>
</dbReference>
<feature type="binding site" evidence="5">
    <location>
        <position position="34"/>
    </location>
    <ligand>
        <name>molybdate</name>
        <dbReference type="ChEBI" id="CHEBI:36264"/>
    </ligand>
</feature>
<name>A0A1G6I9E6_9BACL</name>
<dbReference type="FunFam" id="3.40.190.10:FF:000035">
    <property type="entry name" value="Molybdate ABC transporter substrate-binding protein"/>
    <property type="match status" value="1"/>
</dbReference>
<organism evidence="6 7">
    <name type="scientific">Melghirimyces thermohalophilus</name>
    <dbReference type="NCBI Taxonomy" id="1236220"/>
    <lineage>
        <taxon>Bacteria</taxon>
        <taxon>Bacillati</taxon>
        <taxon>Bacillota</taxon>
        <taxon>Bacilli</taxon>
        <taxon>Bacillales</taxon>
        <taxon>Thermoactinomycetaceae</taxon>
        <taxon>Melghirimyces</taxon>
    </lineage>
</organism>